<sequence length="72" mass="7840">MGMLALCVFAAVFNYISTSTEVCTNALLPGAKGKCVCVRVCVFEPDIAVFKQHVFVLLEIRHLEVHGSTVNV</sequence>
<feature type="non-terminal residue" evidence="1">
    <location>
        <position position="72"/>
    </location>
</feature>
<protein>
    <submittedName>
        <fullName evidence="1">Uncharacterized protein</fullName>
    </submittedName>
</protein>
<evidence type="ECO:0000313" key="1">
    <source>
        <dbReference type="EMBL" id="KAI4811560.1"/>
    </source>
</evidence>
<name>A0ACB9WFC7_CHAAC</name>
<dbReference type="Proteomes" id="UP001057452">
    <property type="component" value="Chromosome 16"/>
</dbReference>
<gene>
    <name evidence="1" type="ORF">KUCAC02_014441</name>
</gene>
<accession>A0ACB9WFC7</accession>
<evidence type="ECO:0000313" key="2">
    <source>
        <dbReference type="Proteomes" id="UP001057452"/>
    </source>
</evidence>
<proteinExistence type="predicted"/>
<dbReference type="EMBL" id="CM043800">
    <property type="protein sequence ID" value="KAI4811560.1"/>
    <property type="molecule type" value="Genomic_DNA"/>
</dbReference>
<reference evidence="1" key="1">
    <citation type="submission" date="2022-05" db="EMBL/GenBank/DDBJ databases">
        <title>Chromosome-level genome of Chaenocephalus aceratus.</title>
        <authorList>
            <person name="Park H."/>
        </authorList>
    </citation>
    <scope>NUCLEOTIDE SEQUENCE</scope>
    <source>
        <strain evidence="1">KU_202001</strain>
    </source>
</reference>
<keyword evidence="2" id="KW-1185">Reference proteome</keyword>
<comment type="caution">
    <text evidence="1">The sequence shown here is derived from an EMBL/GenBank/DDBJ whole genome shotgun (WGS) entry which is preliminary data.</text>
</comment>
<organism evidence="1 2">
    <name type="scientific">Chaenocephalus aceratus</name>
    <name type="common">Blackfin icefish</name>
    <name type="synonym">Chaenichthys aceratus</name>
    <dbReference type="NCBI Taxonomy" id="36190"/>
    <lineage>
        <taxon>Eukaryota</taxon>
        <taxon>Metazoa</taxon>
        <taxon>Chordata</taxon>
        <taxon>Craniata</taxon>
        <taxon>Vertebrata</taxon>
        <taxon>Euteleostomi</taxon>
        <taxon>Actinopterygii</taxon>
        <taxon>Neopterygii</taxon>
        <taxon>Teleostei</taxon>
        <taxon>Neoteleostei</taxon>
        <taxon>Acanthomorphata</taxon>
        <taxon>Eupercaria</taxon>
        <taxon>Perciformes</taxon>
        <taxon>Notothenioidei</taxon>
        <taxon>Channichthyidae</taxon>
        <taxon>Chaenocephalus</taxon>
    </lineage>
</organism>